<dbReference type="InterPro" id="IPR025362">
    <property type="entry name" value="DUF4266"/>
</dbReference>
<dbReference type="EMBL" id="UOFH01000195">
    <property type="protein sequence ID" value="VAW61762.1"/>
    <property type="molecule type" value="Genomic_DNA"/>
</dbReference>
<proteinExistence type="predicted"/>
<dbReference type="Pfam" id="PF14086">
    <property type="entry name" value="DUF4266"/>
    <property type="match status" value="1"/>
</dbReference>
<accession>A0A3B0XEA2</accession>
<reference evidence="2" key="1">
    <citation type="submission" date="2018-06" db="EMBL/GenBank/DDBJ databases">
        <authorList>
            <person name="Zhirakovskaya E."/>
        </authorList>
    </citation>
    <scope>NUCLEOTIDE SEQUENCE</scope>
</reference>
<name>A0A3B0XEA2_9ZZZZ</name>
<protein>
    <recommendedName>
        <fullName evidence="1">DUF4266 domain-containing protein</fullName>
    </recommendedName>
</protein>
<evidence type="ECO:0000259" key="1">
    <source>
        <dbReference type="Pfam" id="PF14086"/>
    </source>
</evidence>
<dbReference type="PROSITE" id="PS51257">
    <property type="entry name" value="PROKAR_LIPOPROTEIN"/>
    <property type="match status" value="1"/>
</dbReference>
<organism evidence="2">
    <name type="scientific">hydrothermal vent metagenome</name>
    <dbReference type="NCBI Taxonomy" id="652676"/>
    <lineage>
        <taxon>unclassified sequences</taxon>
        <taxon>metagenomes</taxon>
        <taxon>ecological metagenomes</taxon>
    </lineage>
</organism>
<feature type="domain" description="DUF4266" evidence="1">
    <location>
        <begin position="30"/>
        <end position="79"/>
    </location>
</feature>
<dbReference type="AlphaFoldDB" id="A0A3B0XEA2"/>
<sequence>MNKIIYKKILVVASGLLMMLTLISCSTVNVEPWERDVFSKKEMQFGSHKVNQTMQTHFYYSKEGSSGGSGFSGGGCGCN</sequence>
<gene>
    <name evidence="2" type="ORF">MNBD_GAMMA08-1025</name>
</gene>
<evidence type="ECO:0000313" key="2">
    <source>
        <dbReference type="EMBL" id="VAW61762.1"/>
    </source>
</evidence>